<protein>
    <submittedName>
        <fullName evidence="2">Uncharacterized protein</fullName>
    </submittedName>
</protein>
<evidence type="ECO:0000313" key="2">
    <source>
        <dbReference type="EMBL" id="QSQ18695.1"/>
    </source>
</evidence>
<sequence length="305" mass="30611">MQGATSGAGTAGTIDQGATSGAGATGTYQNATGGAGTTEQGAASGAGAAGTNQAATGGVGTTGTLAQGATGGAGTTGTTPSSGTQPSNVDESTAASQPATGGAGTTAAQGATPQYGFAVGATPGTTATPNASRPLTAQEQLQQLQARVKQLETEHQQSTTALKQRDQQLAADTKDVQQHIDQTGDRALDVEQARQQRLSQIDIAGQWMLAADRALERGEFAVDNAINLADQAFENIRSSAADDGQGPVVVHAERARANLNLARDAVENRDNYAARVALADAGFELAYARSALLGRESTGNVMLSP</sequence>
<feature type="region of interest" description="Disordered" evidence="1">
    <location>
        <begin position="1"/>
        <end position="135"/>
    </location>
</feature>
<feature type="region of interest" description="Disordered" evidence="1">
    <location>
        <begin position="149"/>
        <end position="178"/>
    </location>
</feature>
<name>A0ABX7NIU1_9BACT</name>
<dbReference type="RefSeq" id="WP_206720283.1">
    <property type="nucleotide sequence ID" value="NZ_CP071090.1"/>
</dbReference>
<evidence type="ECO:0000256" key="1">
    <source>
        <dbReference type="SAM" id="MobiDB-lite"/>
    </source>
</evidence>
<feature type="compositionally biased region" description="Low complexity" evidence="1">
    <location>
        <begin position="37"/>
        <end position="68"/>
    </location>
</feature>
<feature type="compositionally biased region" description="Low complexity" evidence="1">
    <location>
        <begin position="120"/>
        <end position="135"/>
    </location>
</feature>
<dbReference type="Proteomes" id="UP000662747">
    <property type="component" value="Chromosome"/>
</dbReference>
<feature type="compositionally biased region" description="Low complexity" evidence="1">
    <location>
        <begin position="92"/>
        <end position="113"/>
    </location>
</feature>
<keyword evidence="3" id="KW-1185">Reference proteome</keyword>
<reference evidence="2 3" key="1">
    <citation type="submission" date="2021-02" db="EMBL/GenBank/DDBJ databases">
        <title>De Novo genome assembly of isolated myxobacteria.</title>
        <authorList>
            <person name="Stevens D.C."/>
        </authorList>
    </citation>
    <scope>NUCLEOTIDE SEQUENCE [LARGE SCALE GENOMIC DNA]</scope>
    <source>
        <strain evidence="3">SCPEA02</strain>
    </source>
</reference>
<gene>
    <name evidence="2" type="ORF">JY651_25370</name>
</gene>
<dbReference type="EMBL" id="CP071090">
    <property type="protein sequence ID" value="QSQ18695.1"/>
    <property type="molecule type" value="Genomic_DNA"/>
</dbReference>
<feature type="compositionally biased region" description="Low complexity" evidence="1">
    <location>
        <begin position="1"/>
        <end position="27"/>
    </location>
</feature>
<accession>A0ABX7NIU1</accession>
<evidence type="ECO:0000313" key="3">
    <source>
        <dbReference type="Proteomes" id="UP000662747"/>
    </source>
</evidence>
<proteinExistence type="predicted"/>
<organism evidence="2 3">
    <name type="scientific">Pyxidicoccus parkwayensis</name>
    <dbReference type="NCBI Taxonomy" id="2813578"/>
    <lineage>
        <taxon>Bacteria</taxon>
        <taxon>Pseudomonadati</taxon>
        <taxon>Myxococcota</taxon>
        <taxon>Myxococcia</taxon>
        <taxon>Myxococcales</taxon>
        <taxon>Cystobacterineae</taxon>
        <taxon>Myxococcaceae</taxon>
        <taxon>Pyxidicoccus</taxon>
    </lineage>
</organism>